<dbReference type="InterPro" id="IPR023299">
    <property type="entry name" value="ATPase_P-typ_cyto_dom_N"/>
</dbReference>
<dbReference type="Pfam" id="PF00702">
    <property type="entry name" value="Hydrolase"/>
    <property type="match status" value="1"/>
</dbReference>
<dbReference type="FunFam" id="2.70.150.10:FF:000020">
    <property type="entry name" value="Copper-exporting P-type ATPase A"/>
    <property type="match status" value="1"/>
</dbReference>
<keyword evidence="10 11" id="KW-0472">Membrane</keyword>
<dbReference type="AlphaFoldDB" id="A0A1F5WY81"/>
<evidence type="ECO:0000256" key="11">
    <source>
        <dbReference type="RuleBase" id="RU362081"/>
    </source>
</evidence>
<evidence type="ECO:0000256" key="4">
    <source>
        <dbReference type="ARBA" id="ARBA00022692"/>
    </source>
</evidence>
<dbReference type="Gene3D" id="3.40.50.1000">
    <property type="entry name" value="HAD superfamily/HAD-like"/>
    <property type="match status" value="1"/>
</dbReference>
<comment type="caution">
    <text evidence="13">The sequence shown here is derived from an EMBL/GenBank/DDBJ whole genome shotgun (WGS) entry which is preliminary data.</text>
</comment>
<keyword evidence="8" id="KW-1278">Translocase</keyword>
<protein>
    <recommendedName>
        <fullName evidence="12">P-type ATPase A domain-containing protein</fullName>
    </recommendedName>
</protein>
<name>A0A1F5WY81_9BACT</name>
<dbReference type="InterPro" id="IPR036412">
    <property type="entry name" value="HAD-like_sf"/>
</dbReference>
<dbReference type="NCBIfam" id="TIGR01494">
    <property type="entry name" value="ATPase_P-type"/>
    <property type="match status" value="1"/>
</dbReference>
<dbReference type="PRINTS" id="PR00120">
    <property type="entry name" value="HATPASE"/>
</dbReference>
<feature type="transmembrane region" description="Helical" evidence="11">
    <location>
        <begin position="227"/>
        <end position="245"/>
    </location>
</feature>
<evidence type="ECO:0000256" key="8">
    <source>
        <dbReference type="ARBA" id="ARBA00022967"/>
    </source>
</evidence>
<dbReference type="InterPro" id="IPR001757">
    <property type="entry name" value="P_typ_ATPase"/>
</dbReference>
<keyword evidence="9 11" id="KW-1133">Transmembrane helix</keyword>
<dbReference type="SUPFAM" id="SSF81665">
    <property type="entry name" value="Calcium ATPase, transmembrane domain M"/>
    <property type="match status" value="1"/>
</dbReference>
<keyword evidence="6 11" id="KW-0547">Nucleotide-binding</keyword>
<gene>
    <name evidence="13" type="ORF">A2930_02950</name>
</gene>
<feature type="transmembrane region" description="Helical" evidence="11">
    <location>
        <begin position="62"/>
        <end position="93"/>
    </location>
</feature>
<keyword evidence="4 11" id="KW-0812">Transmembrane</keyword>
<evidence type="ECO:0000256" key="2">
    <source>
        <dbReference type="ARBA" id="ARBA00006024"/>
    </source>
</evidence>
<dbReference type="SFLD" id="SFLDF00027">
    <property type="entry name" value="p-type_atpase"/>
    <property type="match status" value="1"/>
</dbReference>
<dbReference type="PROSITE" id="PS00154">
    <property type="entry name" value="ATPASE_E1_E2"/>
    <property type="match status" value="1"/>
</dbReference>
<keyword evidence="3 11" id="KW-1003">Cell membrane</keyword>
<dbReference type="EMBL" id="MFID01000032">
    <property type="protein sequence ID" value="OGF80615.1"/>
    <property type="molecule type" value="Genomic_DNA"/>
</dbReference>
<accession>A0A1F5WY81</accession>
<evidence type="ECO:0000256" key="1">
    <source>
        <dbReference type="ARBA" id="ARBA00004651"/>
    </source>
</evidence>
<evidence type="ECO:0000256" key="3">
    <source>
        <dbReference type="ARBA" id="ARBA00022475"/>
    </source>
</evidence>
<dbReference type="NCBIfam" id="TIGR01525">
    <property type="entry name" value="ATPase-IB_hvy"/>
    <property type="match status" value="1"/>
</dbReference>
<proteinExistence type="inferred from homology"/>
<dbReference type="PANTHER" id="PTHR48085:SF5">
    <property type="entry name" value="CADMIUM_ZINC-TRANSPORTING ATPASE HMA4-RELATED"/>
    <property type="match status" value="1"/>
</dbReference>
<evidence type="ECO:0000256" key="5">
    <source>
        <dbReference type="ARBA" id="ARBA00022723"/>
    </source>
</evidence>
<dbReference type="InterPro" id="IPR051014">
    <property type="entry name" value="Cation_Transport_ATPase_IB"/>
</dbReference>
<dbReference type="SUPFAM" id="SSF56784">
    <property type="entry name" value="HAD-like"/>
    <property type="match status" value="1"/>
</dbReference>
<dbReference type="InterPro" id="IPR044492">
    <property type="entry name" value="P_typ_ATPase_HD_dom"/>
</dbReference>
<dbReference type="GO" id="GO:0005886">
    <property type="term" value="C:plasma membrane"/>
    <property type="evidence" value="ECO:0007669"/>
    <property type="project" value="UniProtKB-SubCell"/>
</dbReference>
<feature type="transmembrane region" description="Helical" evidence="11">
    <location>
        <begin position="6"/>
        <end position="25"/>
    </location>
</feature>
<evidence type="ECO:0000256" key="7">
    <source>
        <dbReference type="ARBA" id="ARBA00022840"/>
    </source>
</evidence>
<evidence type="ECO:0000256" key="6">
    <source>
        <dbReference type="ARBA" id="ARBA00022741"/>
    </source>
</evidence>
<dbReference type="STRING" id="1798351.A2930_02950"/>
<dbReference type="Proteomes" id="UP000178114">
    <property type="component" value="Unassembled WGS sequence"/>
</dbReference>
<dbReference type="InterPro" id="IPR023298">
    <property type="entry name" value="ATPase_P-typ_TM_dom_sf"/>
</dbReference>
<feature type="domain" description="P-type ATPase A" evidence="12">
    <location>
        <begin position="111"/>
        <end position="211"/>
    </location>
</feature>
<dbReference type="SFLD" id="SFLDG00002">
    <property type="entry name" value="C1.7:_P-type_atpase_like"/>
    <property type="match status" value="1"/>
</dbReference>
<evidence type="ECO:0000313" key="13">
    <source>
        <dbReference type="EMBL" id="OGF80615.1"/>
    </source>
</evidence>
<dbReference type="Gene3D" id="2.70.150.10">
    <property type="entry name" value="Calcium-transporting ATPase, cytoplasmic transduction domain A"/>
    <property type="match status" value="1"/>
</dbReference>
<evidence type="ECO:0000256" key="10">
    <source>
        <dbReference type="ARBA" id="ARBA00023136"/>
    </source>
</evidence>
<dbReference type="PRINTS" id="PR00119">
    <property type="entry name" value="CATATPASE"/>
</dbReference>
<sequence length="612" mass="66019">MSENINIKLDYALVVLISVAFLANLQFPQASFVLWICVYLGALPTLWGALRSTMVRKISIDTFNIFAVAVSIIYGEVRSATFIILMLAFARLLDANTQSRTRRTLEELLKLKPQTAMREKDGQTEEIPADSVSAGDILIVKEGSRVPVDGIIVFGKAEINEAPVTGESALQEKITGDGVLGATMNESGLIKIRATRVGKDSTIERMASLVKEASKNKSNSEKLADRFASAFLPFVLVLGAGIYFFTRDISMTAALFLVACADDMAVAIPLAITAGIGKAAKRGVVIKGGEWIEALSKIRTLVIDKTGTLTYGSFALKEAEIELGVPENEFWKILGAAEKYSAHPVGRMILKESVIRAGEADEPEDFKAYKGSGVSAVYKGNKIIVGNYGILRELKVELGGEEIARLKKKLDESDTTWSVVLRNGKILGFLHVGDVPRPEAKQSIEDLKNLGVSDIRMFTGDNKLIAQKIAGEIGIDSVHASMMPEDKLKELEKLAATGGPIAMVGDGINDAAALARADVGIAMGSGGTAVAVEAADIVILNDNLSRLPEMIIYSRKVMSVVRSDMVIWLLSNILGFTLVLTGVAGPAMAAFYNFFSDFFPLINSARLFRGKQ</sequence>
<dbReference type="GO" id="GO:0046872">
    <property type="term" value="F:metal ion binding"/>
    <property type="evidence" value="ECO:0007669"/>
    <property type="project" value="UniProtKB-KW"/>
</dbReference>
<comment type="subcellular location">
    <subcellularLocation>
        <location evidence="1">Cell membrane</location>
        <topology evidence="1">Multi-pass membrane protein</topology>
    </subcellularLocation>
</comment>
<keyword evidence="7 11" id="KW-0067">ATP-binding</keyword>
<dbReference type="InterPro" id="IPR018303">
    <property type="entry name" value="ATPase_P-typ_P_site"/>
</dbReference>
<keyword evidence="5 11" id="KW-0479">Metal-binding</keyword>
<dbReference type="SFLD" id="SFLDS00003">
    <property type="entry name" value="Haloacid_Dehalogenase"/>
    <property type="match status" value="1"/>
</dbReference>
<evidence type="ECO:0000259" key="12">
    <source>
        <dbReference type="Pfam" id="PF00122"/>
    </source>
</evidence>
<dbReference type="SUPFAM" id="SSF81653">
    <property type="entry name" value="Calcium ATPase, transduction domain A"/>
    <property type="match status" value="1"/>
</dbReference>
<dbReference type="Gene3D" id="3.40.1110.10">
    <property type="entry name" value="Calcium-transporting ATPase, cytoplasmic domain N"/>
    <property type="match status" value="1"/>
</dbReference>
<dbReference type="PANTHER" id="PTHR48085">
    <property type="entry name" value="CADMIUM/ZINC-TRANSPORTING ATPASE HMA2-RELATED"/>
    <property type="match status" value="1"/>
</dbReference>
<evidence type="ECO:0000313" key="14">
    <source>
        <dbReference type="Proteomes" id="UP000178114"/>
    </source>
</evidence>
<dbReference type="InterPro" id="IPR023214">
    <property type="entry name" value="HAD_sf"/>
</dbReference>
<organism evidence="13 14">
    <name type="scientific">Candidatus Giovannonibacteria bacterium RIFCSPLOWO2_01_FULL_45_34</name>
    <dbReference type="NCBI Taxonomy" id="1798351"/>
    <lineage>
        <taxon>Bacteria</taxon>
        <taxon>Candidatus Giovannoniibacteriota</taxon>
    </lineage>
</organism>
<reference evidence="13 14" key="1">
    <citation type="journal article" date="2016" name="Nat. Commun.">
        <title>Thousands of microbial genomes shed light on interconnected biogeochemical processes in an aquifer system.</title>
        <authorList>
            <person name="Anantharaman K."/>
            <person name="Brown C.T."/>
            <person name="Hug L.A."/>
            <person name="Sharon I."/>
            <person name="Castelle C.J."/>
            <person name="Probst A.J."/>
            <person name="Thomas B.C."/>
            <person name="Singh A."/>
            <person name="Wilkins M.J."/>
            <person name="Karaoz U."/>
            <person name="Brodie E.L."/>
            <person name="Williams K.H."/>
            <person name="Hubbard S.S."/>
            <person name="Banfield J.F."/>
        </authorList>
    </citation>
    <scope>NUCLEOTIDE SEQUENCE [LARGE SCALE GENOMIC DNA]</scope>
</reference>
<comment type="similarity">
    <text evidence="2 11">Belongs to the cation transport ATPase (P-type) (TC 3.A.3) family. Type IB subfamily.</text>
</comment>
<dbReference type="GO" id="GO:0019829">
    <property type="term" value="F:ATPase-coupled monoatomic cation transmembrane transporter activity"/>
    <property type="evidence" value="ECO:0007669"/>
    <property type="project" value="InterPro"/>
</dbReference>
<dbReference type="InterPro" id="IPR059000">
    <property type="entry name" value="ATPase_P-type_domA"/>
</dbReference>
<feature type="transmembrane region" description="Helical" evidence="11">
    <location>
        <begin position="32"/>
        <end position="50"/>
    </location>
</feature>
<evidence type="ECO:0000256" key="9">
    <source>
        <dbReference type="ARBA" id="ARBA00022989"/>
    </source>
</evidence>
<dbReference type="InterPro" id="IPR027256">
    <property type="entry name" value="P-typ_ATPase_IB"/>
</dbReference>
<dbReference type="GO" id="GO:0016887">
    <property type="term" value="F:ATP hydrolysis activity"/>
    <property type="evidence" value="ECO:0007669"/>
    <property type="project" value="InterPro"/>
</dbReference>
<feature type="transmembrane region" description="Helical" evidence="11">
    <location>
        <begin position="565"/>
        <end position="584"/>
    </location>
</feature>
<dbReference type="Pfam" id="PF00122">
    <property type="entry name" value="E1-E2_ATPase"/>
    <property type="match status" value="1"/>
</dbReference>
<dbReference type="InterPro" id="IPR008250">
    <property type="entry name" value="ATPase_P-typ_transduc_dom_A_sf"/>
</dbReference>
<dbReference type="GO" id="GO:0005524">
    <property type="term" value="F:ATP binding"/>
    <property type="evidence" value="ECO:0007669"/>
    <property type="project" value="UniProtKB-UniRule"/>
</dbReference>